<evidence type="ECO:0000313" key="3">
    <source>
        <dbReference type="Proteomes" id="UP001597480"/>
    </source>
</evidence>
<dbReference type="Gene3D" id="3.30.530.20">
    <property type="match status" value="1"/>
</dbReference>
<accession>A0ABW5NV42</accession>
<name>A0ABW5NV42_9FLAO</name>
<dbReference type="Pfam" id="PF10604">
    <property type="entry name" value="Polyketide_cyc2"/>
    <property type="match status" value="1"/>
</dbReference>
<organism evidence="2 3">
    <name type="scientific">Flavobacterium suzhouense</name>
    <dbReference type="NCBI Taxonomy" id="1529638"/>
    <lineage>
        <taxon>Bacteria</taxon>
        <taxon>Pseudomonadati</taxon>
        <taxon>Bacteroidota</taxon>
        <taxon>Flavobacteriia</taxon>
        <taxon>Flavobacteriales</taxon>
        <taxon>Flavobacteriaceae</taxon>
        <taxon>Flavobacterium</taxon>
    </lineage>
</organism>
<sequence length="175" mass="20056">MKILKRILIVIVILVALPFVVALFINKEYDVTREIVVNKPRAEVFDYVKHIKNQDYYSVWNMADPTMKKNFTGTDGTVGFIYHWDGNDEVGEGKQQITAISEGERVDMDLKFIRPFDGDAHTYMATKDTTGGTKVIWNMKGYSNYPMNIMNLFMNKQLGGAFEEGLTNLKNNLEK</sequence>
<dbReference type="EMBL" id="JBHUMD010000007">
    <property type="protein sequence ID" value="MFD2601937.1"/>
    <property type="molecule type" value="Genomic_DNA"/>
</dbReference>
<proteinExistence type="predicted"/>
<evidence type="ECO:0000256" key="1">
    <source>
        <dbReference type="SAM" id="Phobius"/>
    </source>
</evidence>
<evidence type="ECO:0000313" key="2">
    <source>
        <dbReference type="EMBL" id="MFD2601937.1"/>
    </source>
</evidence>
<feature type="transmembrane region" description="Helical" evidence="1">
    <location>
        <begin position="7"/>
        <end position="25"/>
    </location>
</feature>
<keyword evidence="1" id="KW-0472">Membrane</keyword>
<protein>
    <submittedName>
        <fullName evidence="2">SRPBCC family protein</fullName>
    </submittedName>
</protein>
<keyword evidence="3" id="KW-1185">Reference proteome</keyword>
<keyword evidence="1" id="KW-1133">Transmembrane helix</keyword>
<comment type="caution">
    <text evidence="2">The sequence shown here is derived from an EMBL/GenBank/DDBJ whole genome shotgun (WGS) entry which is preliminary data.</text>
</comment>
<reference evidence="3" key="1">
    <citation type="journal article" date="2019" name="Int. J. Syst. Evol. Microbiol.">
        <title>The Global Catalogue of Microorganisms (GCM) 10K type strain sequencing project: providing services to taxonomists for standard genome sequencing and annotation.</title>
        <authorList>
            <consortium name="The Broad Institute Genomics Platform"/>
            <consortium name="The Broad Institute Genome Sequencing Center for Infectious Disease"/>
            <person name="Wu L."/>
            <person name="Ma J."/>
        </authorList>
    </citation>
    <scope>NUCLEOTIDE SEQUENCE [LARGE SCALE GENOMIC DNA]</scope>
    <source>
        <strain evidence="3">KCTC 42107</strain>
    </source>
</reference>
<gene>
    <name evidence="2" type="ORF">ACFSR3_07710</name>
</gene>
<dbReference type="InterPro" id="IPR019587">
    <property type="entry name" value="Polyketide_cyclase/dehydratase"/>
</dbReference>
<dbReference type="RefSeq" id="WP_379820442.1">
    <property type="nucleotide sequence ID" value="NZ_JBHUMD010000007.1"/>
</dbReference>
<dbReference type="CDD" id="cd07818">
    <property type="entry name" value="SRPBCC_1"/>
    <property type="match status" value="1"/>
</dbReference>
<dbReference type="InterPro" id="IPR023393">
    <property type="entry name" value="START-like_dom_sf"/>
</dbReference>
<keyword evidence="1" id="KW-0812">Transmembrane</keyword>
<dbReference type="SUPFAM" id="SSF55961">
    <property type="entry name" value="Bet v1-like"/>
    <property type="match status" value="1"/>
</dbReference>
<dbReference type="Proteomes" id="UP001597480">
    <property type="component" value="Unassembled WGS sequence"/>
</dbReference>